<keyword evidence="3" id="KW-0520">NAD</keyword>
<name>A0A238YR26_9FLAO</name>
<gene>
    <name evidence="4" type="ORF">SAMN04488111_2751</name>
</gene>
<dbReference type="InterPro" id="IPR005255">
    <property type="entry name" value="PdxA_fam"/>
</dbReference>
<dbReference type="GO" id="GO:0016491">
    <property type="term" value="F:oxidoreductase activity"/>
    <property type="evidence" value="ECO:0007669"/>
    <property type="project" value="UniProtKB-KW"/>
</dbReference>
<dbReference type="GO" id="GO:0046872">
    <property type="term" value="F:metal ion binding"/>
    <property type="evidence" value="ECO:0007669"/>
    <property type="project" value="UniProtKB-KW"/>
</dbReference>
<accession>A0A238YR26</accession>
<protein>
    <submittedName>
        <fullName evidence="4">4-hydroxythreonine-4-phosphate dehydrogenase</fullName>
    </submittedName>
</protein>
<evidence type="ECO:0000313" key="5">
    <source>
        <dbReference type="Proteomes" id="UP000198412"/>
    </source>
</evidence>
<dbReference type="Pfam" id="PF04166">
    <property type="entry name" value="PdxA"/>
    <property type="match status" value="1"/>
</dbReference>
<dbReference type="SUPFAM" id="SSF53659">
    <property type="entry name" value="Isocitrate/Isopropylmalate dehydrogenase-like"/>
    <property type="match status" value="1"/>
</dbReference>
<dbReference type="NCBIfam" id="TIGR00557">
    <property type="entry name" value="pdxA"/>
    <property type="match status" value="1"/>
</dbReference>
<reference evidence="5" key="1">
    <citation type="submission" date="2017-06" db="EMBL/GenBank/DDBJ databases">
        <authorList>
            <person name="Varghese N."/>
            <person name="Submissions S."/>
        </authorList>
    </citation>
    <scope>NUCLEOTIDE SEQUENCE [LARGE SCALE GENOMIC DNA]</scope>
    <source>
        <strain evidence="5">DSM 27993</strain>
    </source>
</reference>
<dbReference type="EMBL" id="FZNX01000005">
    <property type="protein sequence ID" value="SNR73597.1"/>
    <property type="molecule type" value="Genomic_DNA"/>
</dbReference>
<sequence length="366" mass="40781">MLIYLITFAVSKLSIITLFMDKFEKIKLGISIGDFNGIGIEIILKTFSDKRMLDFCTPIIFGSTRLITAYKKRIDNNVPFNGIKHIDQTIHGKINILSLWKDDIDLKLGEPTKMSGEFAFKSLEAATNALASGEIDVLVTAPINKDNIQSEEFKFPGHTEYLESKLEGESLMILMTDKLRIGLITGHIPVSKISETITPELIKKKVDILYRTLVQDFAISKPKIAILGLNPHCGDHGVIGNEDDEVIRPTIAEIQEDGKLVYGPYAADSFFGSENYKNFDAILAMYHDQGLAPFKTLSFGEGVNFTAGLNKVRTSPDHGTAYELAGKGIANINSFKEAVFTAIKVFRTRSEYKSLTENTLKTERRK</sequence>
<dbReference type="GO" id="GO:0051287">
    <property type="term" value="F:NAD binding"/>
    <property type="evidence" value="ECO:0007669"/>
    <property type="project" value="InterPro"/>
</dbReference>
<dbReference type="PANTHER" id="PTHR30004:SF6">
    <property type="entry name" value="D-THREONATE 4-PHOSPHATE DEHYDROGENASE"/>
    <property type="match status" value="1"/>
</dbReference>
<keyword evidence="1" id="KW-0479">Metal-binding</keyword>
<evidence type="ECO:0000313" key="4">
    <source>
        <dbReference type="EMBL" id="SNR73597.1"/>
    </source>
</evidence>
<dbReference type="Proteomes" id="UP000198412">
    <property type="component" value="Unassembled WGS sequence"/>
</dbReference>
<keyword evidence="5" id="KW-1185">Reference proteome</keyword>
<organism evidence="4 5">
    <name type="scientific">Lutibacter flavus</name>
    <dbReference type="NCBI Taxonomy" id="691689"/>
    <lineage>
        <taxon>Bacteria</taxon>
        <taxon>Pseudomonadati</taxon>
        <taxon>Bacteroidota</taxon>
        <taxon>Flavobacteriia</taxon>
        <taxon>Flavobacteriales</taxon>
        <taxon>Flavobacteriaceae</taxon>
        <taxon>Lutibacter</taxon>
    </lineage>
</organism>
<dbReference type="PANTHER" id="PTHR30004">
    <property type="entry name" value="4-HYDROXYTHREONINE-4-PHOSPHATE DEHYDROGENASE"/>
    <property type="match status" value="1"/>
</dbReference>
<evidence type="ECO:0000256" key="1">
    <source>
        <dbReference type="ARBA" id="ARBA00022723"/>
    </source>
</evidence>
<proteinExistence type="predicted"/>
<evidence type="ECO:0000256" key="3">
    <source>
        <dbReference type="ARBA" id="ARBA00023027"/>
    </source>
</evidence>
<keyword evidence="2" id="KW-0560">Oxidoreductase</keyword>
<dbReference type="Gene3D" id="3.40.718.10">
    <property type="entry name" value="Isopropylmalate Dehydrogenase"/>
    <property type="match status" value="1"/>
</dbReference>
<dbReference type="AlphaFoldDB" id="A0A238YR26"/>
<evidence type="ECO:0000256" key="2">
    <source>
        <dbReference type="ARBA" id="ARBA00023002"/>
    </source>
</evidence>